<dbReference type="AlphaFoldDB" id="X0VY70"/>
<organism evidence="1">
    <name type="scientific">marine sediment metagenome</name>
    <dbReference type="NCBI Taxonomy" id="412755"/>
    <lineage>
        <taxon>unclassified sequences</taxon>
        <taxon>metagenomes</taxon>
        <taxon>ecological metagenomes</taxon>
    </lineage>
</organism>
<feature type="non-terminal residue" evidence="1">
    <location>
        <position position="1"/>
    </location>
</feature>
<name>X0VY70_9ZZZZ</name>
<evidence type="ECO:0000313" key="1">
    <source>
        <dbReference type="EMBL" id="GAG05426.1"/>
    </source>
</evidence>
<reference evidence="1" key="1">
    <citation type="journal article" date="2014" name="Front. Microbiol.">
        <title>High frequency of phylogenetically diverse reductive dehalogenase-homologous genes in deep subseafloor sedimentary metagenomes.</title>
        <authorList>
            <person name="Kawai M."/>
            <person name="Futagami T."/>
            <person name="Toyoda A."/>
            <person name="Takaki Y."/>
            <person name="Nishi S."/>
            <person name="Hori S."/>
            <person name="Arai W."/>
            <person name="Tsubouchi T."/>
            <person name="Morono Y."/>
            <person name="Uchiyama I."/>
            <person name="Ito T."/>
            <person name="Fujiyama A."/>
            <person name="Inagaki F."/>
            <person name="Takami H."/>
        </authorList>
    </citation>
    <scope>NUCLEOTIDE SEQUENCE</scope>
    <source>
        <strain evidence="1">Expedition CK06-06</strain>
    </source>
</reference>
<accession>X0VY70</accession>
<dbReference type="EMBL" id="BARS01026868">
    <property type="protein sequence ID" value="GAG05426.1"/>
    <property type="molecule type" value="Genomic_DNA"/>
</dbReference>
<comment type="caution">
    <text evidence="1">The sequence shown here is derived from an EMBL/GenBank/DDBJ whole genome shotgun (WGS) entry which is preliminary data.</text>
</comment>
<protein>
    <submittedName>
        <fullName evidence="1">Uncharacterized protein</fullName>
    </submittedName>
</protein>
<sequence>KMSKTTKHGWTNQESKCEFAGWWDCSFFCNKVSTSKKVVPCKFKVPDSKKCELIENGK</sequence>
<proteinExistence type="predicted"/>
<gene>
    <name evidence="1" type="ORF">S01H1_42274</name>
</gene>